<accession>A0A2A2GBG8</accession>
<dbReference type="EMBL" id="NSKE01000003">
    <property type="protein sequence ID" value="PAU94911.1"/>
    <property type="molecule type" value="Genomic_DNA"/>
</dbReference>
<gene>
    <name evidence="2" type="ORF">CK503_05430</name>
</gene>
<reference evidence="2 3" key="1">
    <citation type="submission" date="2017-08" db="EMBL/GenBank/DDBJ databases">
        <title>Aliifodinibius alkalisoli sp. nov., isolated from saline alkaline soil.</title>
        <authorList>
            <person name="Liu D."/>
            <person name="Zhang G."/>
        </authorList>
    </citation>
    <scope>NUCLEOTIDE SEQUENCE [LARGE SCALE GENOMIC DNA]</scope>
    <source>
        <strain evidence="2 3">WN023</strain>
    </source>
</reference>
<dbReference type="InterPro" id="IPR016040">
    <property type="entry name" value="NAD(P)-bd_dom"/>
</dbReference>
<dbReference type="OrthoDB" id="9787486at2"/>
<dbReference type="Pfam" id="PF13460">
    <property type="entry name" value="NAD_binding_10"/>
    <property type="match status" value="1"/>
</dbReference>
<dbReference type="AlphaFoldDB" id="A0A2A2GBG8"/>
<organism evidence="2 3">
    <name type="scientific">Fodinibius salipaludis</name>
    <dbReference type="NCBI Taxonomy" id="2032627"/>
    <lineage>
        <taxon>Bacteria</taxon>
        <taxon>Pseudomonadati</taxon>
        <taxon>Balneolota</taxon>
        <taxon>Balneolia</taxon>
        <taxon>Balneolales</taxon>
        <taxon>Balneolaceae</taxon>
        <taxon>Fodinibius</taxon>
    </lineage>
</organism>
<dbReference type="PANTHER" id="PTHR15020">
    <property type="entry name" value="FLAVIN REDUCTASE-RELATED"/>
    <property type="match status" value="1"/>
</dbReference>
<evidence type="ECO:0000313" key="3">
    <source>
        <dbReference type="Proteomes" id="UP000218831"/>
    </source>
</evidence>
<dbReference type="Proteomes" id="UP000218831">
    <property type="component" value="Unassembled WGS sequence"/>
</dbReference>
<proteinExistence type="predicted"/>
<comment type="caution">
    <text evidence="2">The sequence shown here is derived from an EMBL/GenBank/DDBJ whole genome shotgun (WGS) entry which is preliminary data.</text>
</comment>
<keyword evidence="3" id="KW-1185">Reference proteome</keyword>
<evidence type="ECO:0000313" key="2">
    <source>
        <dbReference type="EMBL" id="PAU94911.1"/>
    </source>
</evidence>
<dbReference type="CDD" id="cd05243">
    <property type="entry name" value="SDR_a5"/>
    <property type="match status" value="1"/>
</dbReference>
<protein>
    <submittedName>
        <fullName evidence="2">NAD-dependent dehydratase</fullName>
    </submittedName>
</protein>
<sequence length="214" mass="22903">MKITVVGGHGSIAMLMHPMLIENDHQVRGIIRKEEQADDLREVGVEPVVCDIEEVDDISEAVGNVDAVVFAAGAGPGSGAARKWSVDRDGAIKLIEAAKANSINRYVMISAMGTNNPRGNEVFKAYLKAKAEADEALRNSGLDYTIVKPGRLTDESGTGKVTIGRDLSSGEIPRKDVARVLIKVLETPEAAGYQFDLTSGDTTINEAIQNLINN</sequence>
<evidence type="ECO:0000259" key="1">
    <source>
        <dbReference type="Pfam" id="PF13460"/>
    </source>
</evidence>
<dbReference type="SUPFAM" id="SSF51735">
    <property type="entry name" value="NAD(P)-binding Rossmann-fold domains"/>
    <property type="match status" value="1"/>
</dbReference>
<feature type="domain" description="NAD(P)-binding" evidence="1">
    <location>
        <begin position="7"/>
        <end position="188"/>
    </location>
</feature>
<dbReference type="RefSeq" id="WP_095605778.1">
    <property type="nucleotide sequence ID" value="NZ_NSKE01000003.1"/>
</dbReference>
<name>A0A2A2GBG8_9BACT</name>
<dbReference type="PANTHER" id="PTHR15020:SF50">
    <property type="entry name" value="UPF0659 PROTEIN YMR090W"/>
    <property type="match status" value="1"/>
</dbReference>
<dbReference type="Gene3D" id="3.40.50.720">
    <property type="entry name" value="NAD(P)-binding Rossmann-like Domain"/>
    <property type="match status" value="1"/>
</dbReference>
<dbReference type="InterPro" id="IPR036291">
    <property type="entry name" value="NAD(P)-bd_dom_sf"/>
</dbReference>